<dbReference type="Pfam" id="PF11951">
    <property type="entry name" value="Fungal_trans_2"/>
    <property type="match status" value="1"/>
</dbReference>
<dbReference type="GO" id="GO:0001228">
    <property type="term" value="F:DNA-binding transcription activator activity, RNA polymerase II-specific"/>
    <property type="evidence" value="ECO:0007669"/>
    <property type="project" value="EnsemblFungi"/>
</dbReference>
<sequence>MTTLAVQNAVTNDVSKPQSRKREKIIELVDIGGKKVSTTSTGKRKFHNKSKNGCDHCKRRRVKCDEGKPMCDKCVKMKLECVYTPVQPPKRRTRTRVKYITRDANGEIIETEKPQVEGKDVNGDLPPKAVSEIPGRKFMLSDPKDSGLPASISNLLSKGTSLDPKTTNEGNAQDYHNASNRNQPNDISLKSLAGIEKSLLSHMSGNNLLNNTSNILGIPNQSLLSGNQIQQHLQLLQQMNDSKPDGKTSSSFADTSLPHLNMKENEEKSKISQHKVLVQLQQQLQLERHQKQQLAQYQKLQMEQQQEFIKRSQEHENSSSSKSSLAAESVSSYDEQKGKIDNNNNSATAVQADTLAQLSKLGISMKGLSSLLTAGFGGVQYDFQALLGLKNLGQSKQDKANYAHDALTSMQEDHEYARDEKIKMVTTANNDINRMLGSSNNVSTPKLADTPGTTSILNMTPLIREALVGSMSSPSMFDRSRENNILNVPTPTMSQNMVPADNLLGNNVKNLEQLSKSSNLNLLDLKTFHHYCTNVWQTIVAANISDPQVWKNEIPAMAFEYPFLMHCILSFSATHLSRTEAGLEDYITNHRLEALSLLRSAVLNITEENTDALVASALLLLMDSLANAWNNHDPHMQLPKDTSNATDILKKNGMLLNAMSPSAWIFHVKGAATILTAVWPLSPKSIFFNIISVDLSEFANSINHENNTITELICFDESISDLYPVEIDSPYLITLAYLHKLQGERKKKDFLLKIFAFPALLDKTFLSLLMTGDIGAMRIMRSYYKILMNFTNDVKDSVWFLEGLSQVLPQEVDDYSGGGGMHMMLDFLGGGLPSLVAANINEYL</sequence>
<feature type="region of interest" description="Disordered" evidence="1">
    <location>
        <begin position="308"/>
        <end position="345"/>
    </location>
</feature>
<dbReference type="GO" id="GO:2000911">
    <property type="term" value="P:positive regulation of sterol import"/>
    <property type="evidence" value="ECO:0007669"/>
    <property type="project" value="EnsemblFungi"/>
</dbReference>
<name>A0A0W0CL04_CANGB</name>
<dbReference type="PROSITE" id="PS00463">
    <property type="entry name" value="ZN2_CY6_FUNGAL_1"/>
    <property type="match status" value="1"/>
</dbReference>
<feature type="compositionally biased region" description="Low complexity" evidence="1">
    <location>
        <begin position="318"/>
        <end position="332"/>
    </location>
</feature>
<dbReference type="PANTHER" id="PTHR47784:SF5">
    <property type="entry name" value="STEROL UPTAKE CONTROL PROTEIN 2"/>
    <property type="match status" value="1"/>
</dbReference>
<feature type="domain" description="Zn(2)-C6 fungal-type" evidence="2">
    <location>
        <begin position="53"/>
        <end position="83"/>
    </location>
</feature>
<dbReference type="GO" id="GO:0016020">
    <property type="term" value="C:membrane"/>
    <property type="evidence" value="ECO:0007669"/>
    <property type="project" value="EnsemblFungi"/>
</dbReference>
<evidence type="ECO:0000313" key="4">
    <source>
        <dbReference type="Proteomes" id="UP000054886"/>
    </source>
</evidence>
<comment type="caution">
    <text evidence="3">The sequence shown here is derived from an EMBL/GenBank/DDBJ whole genome shotgun (WGS) entry which is preliminary data.</text>
</comment>
<dbReference type="VEuPathDB" id="FungiDB:CAGL0F07865g"/>
<dbReference type="SUPFAM" id="SSF57701">
    <property type="entry name" value="Zn2/Cys6 DNA-binding domain"/>
    <property type="match status" value="1"/>
</dbReference>
<dbReference type="VEuPathDB" id="FungiDB:GVI51_F07425"/>
<dbReference type="InterPro" id="IPR036864">
    <property type="entry name" value="Zn2-C6_fun-type_DNA-bd_sf"/>
</dbReference>
<dbReference type="VEuPathDB" id="FungiDB:B1J91_F07865g"/>
<dbReference type="GO" id="GO:0071456">
    <property type="term" value="P:cellular response to hypoxia"/>
    <property type="evidence" value="ECO:0007669"/>
    <property type="project" value="EnsemblFungi"/>
</dbReference>
<dbReference type="InterPro" id="IPR021858">
    <property type="entry name" value="Fun_TF"/>
</dbReference>
<dbReference type="Proteomes" id="UP000054886">
    <property type="component" value="Unassembled WGS sequence"/>
</dbReference>
<gene>
    <name evidence="3" type="ORF">AO440_001430</name>
</gene>
<accession>A0A0W0CL04</accession>
<dbReference type="InterPro" id="IPR001138">
    <property type="entry name" value="Zn2Cys6_DnaBD"/>
</dbReference>
<dbReference type="GO" id="GO:0070452">
    <property type="term" value="P:positive regulation of ergosterol biosynthetic process"/>
    <property type="evidence" value="ECO:0007669"/>
    <property type="project" value="EnsemblFungi"/>
</dbReference>
<dbReference type="EMBL" id="LLZZ01000141">
    <property type="protein sequence ID" value="KTB00056.1"/>
    <property type="molecule type" value="Genomic_DNA"/>
</dbReference>
<dbReference type="Pfam" id="PF00172">
    <property type="entry name" value="Zn_clus"/>
    <property type="match status" value="1"/>
</dbReference>
<dbReference type="InterPro" id="IPR053157">
    <property type="entry name" value="Sterol_Uptake_Regulator"/>
</dbReference>
<dbReference type="PANTHER" id="PTHR47784">
    <property type="entry name" value="STEROL UPTAKE CONTROL PROTEIN 2"/>
    <property type="match status" value="1"/>
</dbReference>
<evidence type="ECO:0000313" key="3">
    <source>
        <dbReference type="EMBL" id="KTB00056.1"/>
    </source>
</evidence>
<evidence type="ECO:0000256" key="1">
    <source>
        <dbReference type="SAM" id="MobiDB-lite"/>
    </source>
</evidence>
<feature type="compositionally biased region" description="Basic and acidic residues" evidence="1">
    <location>
        <begin position="308"/>
        <end position="317"/>
    </location>
</feature>
<dbReference type="SMART" id="SM00066">
    <property type="entry name" value="GAL4"/>
    <property type="match status" value="1"/>
</dbReference>
<dbReference type="GO" id="GO:0008270">
    <property type="term" value="F:zinc ion binding"/>
    <property type="evidence" value="ECO:0007669"/>
    <property type="project" value="InterPro"/>
</dbReference>
<protein>
    <submittedName>
        <fullName evidence="3">Sterol regulatory element-binding protein ECM22</fullName>
    </submittedName>
</protein>
<dbReference type="CDD" id="cd00067">
    <property type="entry name" value="GAL4"/>
    <property type="match status" value="1"/>
</dbReference>
<dbReference type="GO" id="GO:0000978">
    <property type="term" value="F:RNA polymerase II cis-regulatory region sequence-specific DNA binding"/>
    <property type="evidence" value="ECO:0007669"/>
    <property type="project" value="EnsemblFungi"/>
</dbReference>
<dbReference type="PROSITE" id="PS50048">
    <property type="entry name" value="ZN2_CY6_FUNGAL_2"/>
    <property type="match status" value="1"/>
</dbReference>
<dbReference type="GO" id="GO:1900436">
    <property type="term" value="P:positive regulation of filamentous growth of a population of unicellular organisms in response to starvation"/>
    <property type="evidence" value="ECO:0007669"/>
    <property type="project" value="EnsemblFungi"/>
</dbReference>
<reference evidence="3 4" key="1">
    <citation type="submission" date="2015-10" db="EMBL/GenBank/DDBJ databases">
        <title>Draft genomes sequences of Candida glabrata isolates 1A, 1B, 2A, 2B, 3A and 3B.</title>
        <authorList>
            <person name="Haavelsrud O.E."/>
            <person name="Gaustad P."/>
        </authorList>
    </citation>
    <scope>NUCLEOTIDE SEQUENCE [LARGE SCALE GENOMIC DNA]</scope>
    <source>
        <strain evidence="3">910700640</strain>
    </source>
</reference>
<dbReference type="VEuPathDB" id="FungiDB:GWK60_F07403"/>
<organism evidence="3 4">
    <name type="scientific">Candida glabrata</name>
    <name type="common">Yeast</name>
    <name type="synonym">Torulopsis glabrata</name>
    <dbReference type="NCBI Taxonomy" id="5478"/>
    <lineage>
        <taxon>Eukaryota</taxon>
        <taxon>Fungi</taxon>
        <taxon>Dikarya</taxon>
        <taxon>Ascomycota</taxon>
        <taxon>Saccharomycotina</taxon>
        <taxon>Saccharomycetes</taxon>
        <taxon>Saccharomycetales</taxon>
        <taxon>Saccharomycetaceae</taxon>
        <taxon>Nakaseomyces</taxon>
    </lineage>
</organism>
<dbReference type="Gene3D" id="4.10.240.10">
    <property type="entry name" value="Zn(2)-C6 fungal-type DNA-binding domain"/>
    <property type="match status" value="1"/>
</dbReference>
<dbReference type="GO" id="GO:0048471">
    <property type="term" value="C:perinuclear region of cytoplasm"/>
    <property type="evidence" value="ECO:0007669"/>
    <property type="project" value="EnsemblFungi"/>
</dbReference>
<dbReference type="AlphaFoldDB" id="A0A0W0CL04"/>
<evidence type="ECO:0000259" key="2">
    <source>
        <dbReference type="PROSITE" id="PS50048"/>
    </source>
</evidence>
<proteinExistence type="predicted"/>
<feature type="region of interest" description="Disordered" evidence="1">
    <location>
        <begin position="157"/>
        <end position="186"/>
    </location>
</feature>